<sequence>MKSESEKAAACAMFDAFCKEVLRNAMIDYLRKNKHINVHELTVAEPENYLGEMGRTEDHYSSDYLFIEFDGNAYSLDNDTLYKAMSSLPKHLLGGLLLKYWQNQKDIKIAKRFGVTTRTIRSWRAHAICEIQSWYEIHHIEASCHSSK</sequence>
<evidence type="ECO:0008006" key="2">
    <source>
        <dbReference type="Google" id="ProtNLM"/>
    </source>
</evidence>
<comment type="caution">
    <text evidence="1">The sequence shown here is derived from an EMBL/GenBank/DDBJ whole genome shotgun (WGS) entry which is preliminary data.</text>
</comment>
<organism evidence="1">
    <name type="scientific">bioreactor metagenome</name>
    <dbReference type="NCBI Taxonomy" id="1076179"/>
    <lineage>
        <taxon>unclassified sequences</taxon>
        <taxon>metagenomes</taxon>
        <taxon>ecological metagenomes</taxon>
    </lineage>
</organism>
<proteinExistence type="predicted"/>
<dbReference type="SUPFAM" id="SSF88659">
    <property type="entry name" value="Sigma3 and sigma4 domains of RNA polymerase sigma factors"/>
    <property type="match status" value="1"/>
</dbReference>
<accession>A0A645GPH0</accession>
<dbReference type="InterPro" id="IPR013324">
    <property type="entry name" value="RNA_pol_sigma_r3/r4-like"/>
</dbReference>
<protein>
    <recommendedName>
        <fullName evidence="2">RNA polymerase sigma factor 70 region 4 type 2 domain-containing protein</fullName>
    </recommendedName>
</protein>
<gene>
    <name evidence="1" type="ORF">SDC9_172995</name>
</gene>
<dbReference type="EMBL" id="VSSQ01074808">
    <property type="protein sequence ID" value="MPN25583.1"/>
    <property type="molecule type" value="Genomic_DNA"/>
</dbReference>
<name>A0A645GPH0_9ZZZZ</name>
<reference evidence="1" key="1">
    <citation type="submission" date="2019-08" db="EMBL/GenBank/DDBJ databases">
        <authorList>
            <person name="Kucharzyk K."/>
            <person name="Murdoch R.W."/>
            <person name="Higgins S."/>
            <person name="Loffler F."/>
        </authorList>
    </citation>
    <scope>NUCLEOTIDE SEQUENCE</scope>
</reference>
<evidence type="ECO:0000313" key="1">
    <source>
        <dbReference type="EMBL" id="MPN25583.1"/>
    </source>
</evidence>
<dbReference type="AlphaFoldDB" id="A0A645GPH0"/>